<evidence type="ECO:0000313" key="2">
    <source>
        <dbReference type="Proteomes" id="UP000267821"/>
    </source>
</evidence>
<sequence length="122" mass="13418">MAREEYVFPDRRTSLRRQRARSFPGCYHLFLPAAQILILGGPPWIANTLVVPAAMMLPLPCCALDGMLSLPSPSLVCVPGGLRGFSLVIPSPSLRLREWGTLCSCIRICSYCRQDVPLSLMG</sequence>
<accession>A0A3N4LA30</accession>
<evidence type="ECO:0000313" key="1">
    <source>
        <dbReference type="EMBL" id="RPB18332.1"/>
    </source>
</evidence>
<reference evidence="1 2" key="1">
    <citation type="journal article" date="2018" name="Nat. Ecol. Evol.">
        <title>Pezizomycetes genomes reveal the molecular basis of ectomycorrhizal truffle lifestyle.</title>
        <authorList>
            <person name="Murat C."/>
            <person name="Payen T."/>
            <person name="Noel B."/>
            <person name="Kuo A."/>
            <person name="Morin E."/>
            <person name="Chen J."/>
            <person name="Kohler A."/>
            <person name="Krizsan K."/>
            <person name="Balestrini R."/>
            <person name="Da Silva C."/>
            <person name="Montanini B."/>
            <person name="Hainaut M."/>
            <person name="Levati E."/>
            <person name="Barry K.W."/>
            <person name="Belfiori B."/>
            <person name="Cichocki N."/>
            <person name="Clum A."/>
            <person name="Dockter R.B."/>
            <person name="Fauchery L."/>
            <person name="Guy J."/>
            <person name="Iotti M."/>
            <person name="Le Tacon F."/>
            <person name="Lindquist E.A."/>
            <person name="Lipzen A."/>
            <person name="Malagnac F."/>
            <person name="Mello A."/>
            <person name="Molinier V."/>
            <person name="Miyauchi S."/>
            <person name="Poulain J."/>
            <person name="Riccioni C."/>
            <person name="Rubini A."/>
            <person name="Sitrit Y."/>
            <person name="Splivallo R."/>
            <person name="Traeger S."/>
            <person name="Wang M."/>
            <person name="Zifcakova L."/>
            <person name="Wipf D."/>
            <person name="Zambonelli A."/>
            <person name="Paolocci F."/>
            <person name="Nowrousian M."/>
            <person name="Ottonello S."/>
            <person name="Baldrian P."/>
            <person name="Spatafora J.W."/>
            <person name="Henrissat B."/>
            <person name="Nagy L.G."/>
            <person name="Aury J.M."/>
            <person name="Wincker P."/>
            <person name="Grigoriev I.V."/>
            <person name="Bonfante P."/>
            <person name="Martin F.M."/>
        </authorList>
    </citation>
    <scope>NUCLEOTIDE SEQUENCE [LARGE SCALE GENOMIC DNA]</scope>
    <source>
        <strain evidence="1 2">ATCC MYA-4762</strain>
    </source>
</reference>
<dbReference type="EMBL" id="ML121642">
    <property type="protein sequence ID" value="RPB18332.1"/>
    <property type="molecule type" value="Genomic_DNA"/>
</dbReference>
<gene>
    <name evidence="1" type="ORF">L211DRAFT_100391</name>
</gene>
<dbReference type="AlphaFoldDB" id="A0A3N4LA30"/>
<organism evidence="1 2">
    <name type="scientific">Terfezia boudieri ATCC MYA-4762</name>
    <dbReference type="NCBI Taxonomy" id="1051890"/>
    <lineage>
        <taxon>Eukaryota</taxon>
        <taxon>Fungi</taxon>
        <taxon>Dikarya</taxon>
        <taxon>Ascomycota</taxon>
        <taxon>Pezizomycotina</taxon>
        <taxon>Pezizomycetes</taxon>
        <taxon>Pezizales</taxon>
        <taxon>Pezizaceae</taxon>
        <taxon>Terfezia</taxon>
    </lineage>
</organism>
<name>A0A3N4LA30_9PEZI</name>
<dbReference type="Proteomes" id="UP000267821">
    <property type="component" value="Unassembled WGS sequence"/>
</dbReference>
<keyword evidence="2" id="KW-1185">Reference proteome</keyword>
<protein>
    <submittedName>
        <fullName evidence="1">Uncharacterized protein</fullName>
    </submittedName>
</protein>
<proteinExistence type="predicted"/>
<dbReference type="InParanoid" id="A0A3N4LA30"/>